<keyword evidence="17" id="KW-1185">Reference proteome</keyword>
<keyword evidence="8 13" id="KW-0560">Oxidoreductase</keyword>
<dbReference type="PRINTS" id="PR00411">
    <property type="entry name" value="PNDRDTASEI"/>
</dbReference>
<dbReference type="Pfam" id="PF02852">
    <property type="entry name" value="Pyr_redox_dim"/>
    <property type="match status" value="1"/>
</dbReference>
<evidence type="ECO:0000256" key="3">
    <source>
        <dbReference type="ARBA" id="ARBA00012608"/>
    </source>
</evidence>
<comment type="miscellaneous">
    <text evidence="13">The active site is a redox-active disulfide bond.</text>
</comment>
<dbReference type="PANTHER" id="PTHR22912">
    <property type="entry name" value="DISULFIDE OXIDOREDUCTASE"/>
    <property type="match status" value="1"/>
</dbReference>
<dbReference type="InterPro" id="IPR006258">
    <property type="entry name" value="Lipoamide_DH"/>
</dbReference>
<comment type="caution">
    <text evidence="16">The sequence shown here is derived from an EMBL/GenBank/DDBJ whole genome shotgun (WGS) entry which is preliminary data.</text>
</comment>
<dbReference type="InterPro" id="IPR036188">
    <property type="entry name" value="FAD/NAD-bd_sf"/>
</dbReference>
<proteinExistence type="inferred from homology"/>
<reference evidence="17" key="1">
    <citation type="journal article" date="2019" name="Int. J. Syst. Evol. Microbiol.">
        <title>The Global Catalogue of Microorganisms (GCM) 10K type strain sequencing project: providing services to taxonomists for standard genome sequencing and annotation.</title>
        <authorList>
            <consortium name="The Broad Institute Genomics Platform"/>
            <consortium name="The Broad Institute Genome Sequencing Center for Infectious Disease"/>
            <person name="Wu L."/>
            <person name="Ma J."/>
        </authorList>
    </citation>
    <scope>NUCLEOTIDE SEQUENCE [LARGE SCALE GENOMIC DNA]</scope>
    <source>
        <strain evidence="17">JCM 16548</strain>
    </source>
</reference>
<evidence type="ECO:0000256" key="13">
    <source>
        <dbReference type="RuleBase" id="RU003692"/>
    </source>
</evidence>
<dbReference type="InterPro" id="IPR050151">
    <property type="entry name" value="Class-I_Pyr_Nuc-Dis_Oxidored"/>
</dbReference>
<dbReference type="Proteomes" id="UP001500051">
    <property type="component" value="Unassembled WGS sequence"/>
</dbReference>
<dbReference type="EMBL" id="BAAAYX010000013">
    <property type="protein sequence ID" value="GAA3709673.1"/>
    <property type="molecule type" value="Genomic_DNA"/>
</dbReference>
<keyword evidence="10" id="KW-1015">Disulfide bond</keyword>
<keyword evidence="9 13" id="KW-0520">NAD</keyword>
<dbReference type="InterPro" id="IPR004099">
    <property type="entry name" value="Pyr_nucl-diS_OxRdtase_dimer"/>
</dbReference>
<evidence type="ECO:0000256" key="11">
    <source>
        <dbReference type="ARBA" id="ARBA00023284"/>
    </source>
</evidence>
<evidence type="ECO:0000256" key="6">
    <source>
        <dbReference type="ARBA" id="ARBA00022630"/>
    </source>
</evidence>
<keyword evidence="7 13" id="KW-0274">FAD</keyword>
<evidence type="ECO:0000256" key="10">
    <source>
        <dbReference type="ARBA" id="ARBA00023157"/>
    </source>
</evidence>
<evidence type="ECO:0000256" key="5">
    <source>
        <dbReference type="ARBA" id="ARBA00022490"/>
    </source>
</evidence>
<dbReference type="EC" id="1.8.1.4" evidence="3 13"/>
<evidence type="ECO:0000256" key="8">
    <source>
        <dbReference type="ARBA" id="ARBA00023002"/>
    </source>
</evidence>
<dbReference type="InterPro" id="IPR016156">
    <property type="entry name" value="FAD/NAD-linked_Rdtase_dimer_sf"/>
</dbReference>
<dbReference type="InterPro" id="IPR012999">
    <property type="entry name" value="Pyr_OxRdtase_I_AS"/>
</dbReference>
<keyword evidence="5" id="KW-0963">Cytoplasm</keyword>
<gene>
    <name evidence="16" type="primary">lpdA_1</name>
    <name evidence="16" type="ORF">GCM10022204_29980</name>
</gene>
<feature type="domain" description="Pyridine nucleotide-disulphide oxidoreductase dimerisation" evidence="14">
    <location>
        <begin position="347"/>
        <end position="452"/>
    </location>
</feature>
<dbReference type="RefSeq" id="WP_344813197.1">
    <property type="nucleotide sequence ID" value="NZ_BAAAYX010000013.1"/>
</dbReference>
<dbReference type="PROSITE" id="PS00076">
    <property type="entry name" value="PYRIDINE_REDOX_1"/>
    <property type="match status" value="1"/>
</dbReference>
<dbReference type="NCBIfam" id="TIGR01350">
    <property type="entry name" value="lipoamide_DH"/>
    <property type="match status" value="1"/>
</dbReference>
<feature type="domain" description="FAD/NAD(P)-binding" evidence="15">
    <location>
        <begin position="6"/>
        <end position="320"/>
    </location>
</feature>
<dbReference type="SUPFAM" id="SSF51905">
    <property type="entry name" value="FAD/NAD(P)-binding domain"/>
    <property type="match status" value="1"/>
</dbReference>
<evidence type="ECO:0000256" key="1">
    <source>
        <dbReference type="ARBA" id="ARBA00004496"/>
    </source>
</evidence>
<keyword evidence="6 13" id="KW-0285">Flavoprotein</keyword>
<comment type="subcellular location">
    <subcellularLocation>
        <location evidence="1">Cytoplasm</location>
    </subcellularLocation>
</comment>
<evidence type="ECO:0000259" key="15">
    <source>
        <dbReference type="Pfam" id="PF07992"/>
    </source>
</evidence>
<evidence type="ECO:0000256" key="4">
    <source>
        <dbReference type="ARBA" id="ARBA00016961"/>
    </source>
</evidence>
<dbReference type="PANTHER" id="PTHR22912:SF217">
    <property type="entry name" value="DIHYDROLIPOYL DEHYDROGENASE"/>
    <property type="match status" value="1"/>
</dbReference>
<evidence type="ECO:0000313" key="16">
    <source>
        <dbReference type="EMBL" id="GAA3709673.1"/>
    </source>
</evidence>
<evidence type="ECO:0000256" key="7">
    <source>
        <dbReference type="ARBA" id="ARBA00022827"/>
    </source>
</evidence>
<comment type="catalytic activity">
    <reaction evidence="12 13">
        <text>N(6)-[(R)-dihydrolipoyl]-L-lysyl-[protein] + NAD(+) = N(6)-[(R)-lipoyl]-L-lysyl-[protein] + NADH + H(+)</text>
        <dbReference type="Rhea" id="RHEA:15045"/>
        <dbReference type="Rhea" id="RHEA-COMP:10474"/>
        <dbReference type="Rhea" id="RHEA-COMP:10475"/>
        <dbReference type="ChEBI" id="CHEBI:15378"/>
        <dbReference type="ChEBI" id="CHEBI:57540"/>
        <dbReference type="ChEBI" id="CHEBI:57945"/>
        <dbReference type="ChEBI" id="CHEBI:83099"/>
        <dbReference type="ChEBI" id="CHEBI:83100"/>
        <dbReference type="EC" id="1.8.1.4"/>
    </reaction>
</comment>
<protein>
    <recommendedName>
        <fullName evidence="4 13">Dihydrolipoyl dehydrogenase</fullName>
        <ecNumber evidence="3 13">1.8.1.4</ecNumber>
    </recommendedName>
</protein>
<evidence type="ECO:0000256" key="12">
    <source>
        <dbReference type="ARBA" id="ARBA00049187"/>
    </source>
</evidence>
<keyword evidence="11 13" id="KW-0676">Redox-active center</keyword>
<comment type="similarity">
    <text evidence="2 13">Belongs to the class-I pyridine nucleotide-disulfide oxidoreductase family.</text>
</comment>
<organism evidence="16 17">
    <name type="scientific">Microlunatus aurantiacus</name>
    <dbReference type="NCBI Taxonomy" id="446786"/>
    <lineage>
        <taxon>Bacteria</taxon>
        <taxon>Bacillati</taxon>
        <taxon>Actinomycetota</taxon>
        <taxon>Actinomycetes</taxon>
        <taxon>Propionibacteriales</taxon>
        <taxon>Propionibacteriaceae</taxon>
        <taxon>Microlunatus</taxon>
    </lineage>
</organism>
<sequence length="465" mass="47923">MTEQPDLVVLGGGSGGYAAALRAAELGLQVSLVEKGKLGGTCLHRGCIPTKAILHAAEVADAARHGSRFGIHATLDRIDAKEITAYADAVVTRLFKGLTGLVSSRGITVVQGEGRLESVGGTIGVRVGGELITAPATVLASGSASRTLPGVSPDGVRVLTSEHALRLETLPQRAVVLGGGVIGSEFASAWTSLGVEVTIVEALPRLLAGEEPEVSTAVERAFRKRGMTLRTGVGVTEVTTTDDGVRLQLGDGSEVVADLVLVAVGRGPVSDGLGYAEAGVALDRGLVTVDERLRTTVAGVYAVGDLVAGPQLAHRGFAHGIFVAEEIAHRAGRLDSPPVPVRDQDLPRVTYSDPEVASVGLGEAAAREAYGEVQTLVYDLGGNGKSQILKTQGFVKLIRRVDGPVVGVHLVGSRISELIGEAQLITGWDAFPADVAGLLHAHPTQSEALGEAHLALAGKPLHVHG</sequence>
<dbReference type="InterPro" id="IPR001100">
    <property type="entry name" value="Pyr_nuc-diS_OxRdtase"/>
</dbReference>
<dbReference type="PRINTS" id="PR00368">
    <property type="entry name" value="FADPNR"/>
</dbReference>
<dbReference type="Pfam" id="PF07992">
    <property type="entry name" value="Pyr_redox_2"/>
    <property type="match status" value="1"/>
</dbReference>
<evidence type="ECO:0000313" key="17">
    <source>
        <dbReference type="Proteomes" id="UP001500051"/>
    </source>
</evidence>
<dbReference type="SUPFAM" id="SSF55424">
    <property type="entry name" value="FAD/NAD-linked reductases, dimerisation (C-terminal) domain"/>
    <property type="match status" value="1"/>
</dbReference>
<dbReference type="Gene3D" id="3.30.390.30">
    <property type="match status" value="1"/>
</dbReference>
<accession>A0ABP7DVD7</accession>
<evidence type="ECO:0000259" key="14">
    <source>
        <dbReference type="Pfam" id="PF02852"/>
    </source>
</evidence>
<dbReference type="Gene3D" id="3.50.50.60">
    <property type="entry name" value="FAD/NAD(P)-binding domain"/>
    <property type="match status" value="2"/>
</dbReference>
<dbReference type="PIRSF" id="PIRSF000350">
    <property type="entry name" value="Mercury_reductase_MerA"/>
    <property type="match status" value="1"/>
</dbReference>
<comment type="cofactor">
    <cofactor evidence="13">
        <name>FAD</name>
        <dbReference type="ChEBI" id="CHEBI:57692"/>
    </cofactor>
    <text evidence="13">Binds 1 FAD per subunit.</text>
</comment>
<dbReference type="InterPro" id="IPR023753">
    <property type="entry name" value="FAD/NAD-binding_dom"/>
</dbReference>
<name>A0ABP7DVD7_9ACTN</name>
<evidence type="ECO:0000256" key="9">
    <source>
        <dbReference type="ARBA" id="ARBA00023027"/>
    </source>
</evidence>
<evidence type="ECO:0000256" key="2">
    <source>
        <dbReference type="ARBA" id="ARBA00007532"/>
    </source>
</evidence>